<keyword evidence="2" id="KW-1185">Reference proteome</keyword>
<proteinExistence type="predicted"/>
<dbReference type="EMBL" id="FRFE01000037">
    <property type="protein sequence ID" value="SHO52595.1"/>
    <property type="molecule type" value="Genomic_DNA"/>
</dbReference>
<sequence length="68" mass="7896">MQLRMYQHLLFLGEQEYVTVFTNIQFQEGLAKFLNDSVKSQLGFGFNIIDINARADNPIPGFKKTDKR</sequence>
<accession>A0A1M7YIX1</accession>
<evidence type="ECO:0000313" key="1">
    <source>
        <dbReference type="EMBL" id="SHO52595.1"/>
    </source>
</evidence>
<name>A0A1M7YIX1_9BACT</name>
<gene>
    <name evidence="1" type="ORF">SAMN02745220_04646</name>
</gene>
<evidence type="ECO:0000313" key="2">
    <source>
        <dbReference type="Proteomes" id="UP000184603"/>
    </source>
</evidence>
<reference evidence="1 2" key="1">
    <citation type="submission" date="2016-12" db="EMBL/GenBank/DDBJ databases">
        <authorList>
            <person name="Song W.-J."/>
            <person name="Kurnit D.M."/>
        </authorList>
    </citation>
    <scope>NUCLEOTIDE SEQUENCE [LARGE SCALE GENOMIC DNA]</scope>
    <source>
        <strain evidence="1 2">DSM 18488</strain>
    </source>
</reference>
<protein>
    <submittedName>
        <fullName evidence="1">Uncharacterized protein</fullName>
    </submittedName>
</protein>
<dbReference type="AlphaFoldDB" id="A0A1M7YIX1"/>
<dbReference type="Proteomes" id="UP000184603">
    <property type="component" value="Unassembled WGS sequence"/>
</dbReference>
<organism evidence="1 2">
    <name type="scientific">Desulfopila aestuarii DSM 18488</name>
    <dbReference type="NCBI Taxonomy" id="1121416"/>
    <lineage>
        <taxon>Bacteria</taxon>
        <taxon>Pseudomonadati</taxon>
        <taxon>Thermodesulfobacteriota</taxon>
        <taxon>Desulfobulbia</taxon>
        <taxon>Desulfobulbales</taxon>
        <taxon>Desulfocapsaceae</taxon>
        <taxon>Desulfopila</taxon>
    </lineage>
</organism>